<comment type="caution">
    <text evidence="3">The sequence shown here is derived from an EMBL/GenBank/DDBJ whole genome shotgun (WGS) entry which is preliminary data.</text>
</comment>
<evidence type="ECO:0000313" key="3">
    <source>
        <dbReference type="EMBL" id="MBW3097677.1"/>
    </source>
</evidence>
<organism evidence="3 4">
    <name type="scientific">Pseudohoeflea coraliihabitans</name>
    <dbReference type="NCBI Taxonomy" id="2860393"/>
    <lineage>
        <taxon>Bacteria</taxon>
        <taxon>Pseudomonadati</taxon>
        <taxon>Pseudomonadota</taxon>
        <taxon>Alphaproteobacteria</taxon>
        <taxon>Hyphomicrobiales</taxon>
        <taxon>Rhizobiaceae</taxon>
        <taxon>Pseudohoeflea</taxon>
    </lineage>
</organism>
<protein>
    <recommendedName>
        <fullName evidence="5">GtrA family protein</fullName>
    </recommendedName>
</protein>
<feature type="transmembrane region" description="Helical" evidence="2">
    <location>
        <begin position="215"/>
        <end position="246"/>
    </location>
</feature>
<keyword evidence="2" id="KW-1133">Transmembrane helix</keyword>
<evidence type="ECO:0000256" key="2">
    <source>
        <dbReference type="SAM" id="Phobius"/>
    </source>
</evidence>
<evidence type="ECO:0008006" key="5">
    <source>
        <dbReference type="Google" id="ProtNLM"/>
    </source>
</evidence>
<keyword evidence="4" id="KW-1185">Reference proteome</keyword>
<dbReference type="EMBL" id="JAHWQX010000002">
    <property type="protein sequence ID" value="MBW3097677.1"/>
    <property type="molecule type" value="Genomic_DNA"/>
</dbReference>
<evidence type="ECO:0000256" key="1">
    <source>
        <dbReference type="SAM" id="MobiDB-lite"/>
    </source>
</evidence>
<feature type="transmembrane region" description="Helical" evidence="2">
    <location>
        <begin position="192"/>
        <end position="209"/>
    </location>
</feature>
<feature type="transmembrane region" description="Helical" evidence="2">
    <location>
        <begin position="374"/>
        <end position="392"/>
    </location>
</feature>
<evidence type="ECO:0000313" key="4">
    <source>
        <dbReference type="Proteomes" id="UP001430804"/>
    </source>
</evidence>
<proteinExistence type="predicted"/>
<feature type="region of interest" description="Disordered" evidence="1">
    <location>
        <begin position="1"/>
        <end position="21"/>
    </location>
</feature>
<name>A0ABS6WQK7_9HYPH</name>
<feature type="transmembrane region" description="Helical" evidence="2">
    <location>
        <begin position="99"/>
        <end position="119"/>
    </location>
</feature>
<feature type="transmembrane region" description="Helical" evidence="2">
    <location>
        <begin position="39"/>
        <end position="58"/>
    </location>
</feature>
<reference evidence="3" key="1">
    <citation type="submission" date="2021-07" db="EMBL/GenBank/DDBJ databases">
        <title>Pseudohoeflea marina sp. nov. a polyhydroxyalcanoate-producing bacterium.</title>
        <authorList>
            <person name="Zheng W."/>
            <person name="Yu S."/>
            <person name="Huang Y."/>
        </authorList>
    </citation>
    <scope>NUCLEOTIDE SEQUENCE</scope>
    <source>
        <strain evidence="3">DP4N28-3</strain>
    </source>
</reference>
<feature type="transmembrane region" description="Helical" evidence="2">
    <location>
        <begin position="456"/>
        <end position="482"/>
    </location>
</feature>
<keyword evidence="2" id="KW-0812">Transmembrane</keyword>
<sequence length="633" mass="66134">MPHQIDVAPASAASPLSRPPHPANASAARNVLSDLHRPVWIVFTAFVIACVLLSVFSFSDYVGQDNDDVMRLVQVRDLLAGQGWYDLIQYRLGLEGGTLMHWSRLVDLPIALLISLFSVGLEPLQAEAAALFVWPVLTALPLFYALAAGAAGVAAPENRRTTVVLALLAGLLFTLMVSRFQPGGIDHHNVQLVLYAIIAACLVQPGYPARAWRLAGVAAALAIAIGAETTPHVALACAVVAVAWLIAGPAARSATRAFALAMAAALTLVYFVTVPPTAYAFVTCDSLSTGFYSLGVIGAGGLFLVASTLSAKSLPVRAAGLAAVAATTAAAAVLVAPHCLGNPLAGLDPLLETLWLSHVHEAQSAFDLLARDPWRLPGDFMVPVLAFIVLGVRLVQGRAGFADAVLAALIVMSFAIALVQLRGAVFANLPAILVLAPQVARLRARYRRDPSRLSSGFAFAGMALISLPIVWHIAATLVQLAVAQLNGSPMPIDKAAAAEKPALCRSETALKPLASQPVGVVASPSNLGASILRYSPHRVLAAPYHRNQAGMLAQLRIGMSGSGDSLAQLRSAGVTLVAFCAADPETGLLAAEAPDGLYARLLRNDLPAYLQPVGKEAGSPLRLFAVVTPPVPR</sequence>
<accession>A0ABS6WQK7</accession>
<dbReference type="Proteomes" id="UP001430804">
    <property type="component" value="Unassembled WGS sequence"/>
</dbReference>
<gene>
    <name evidence="3" type="ORF">KY465_10325</name>
</gene>
<keyword evidence="2" id="KW-0472">Membrane</keyword>
<feature type="transmembrane region" description="Helical" evidence="2">
    <location>
        <begin position="131"/>
        <end position="155"/>
    </location>
</feature>
<feature type="transmembrane region" description="Helical" evidence="2">
    <location>
        <begin position="161"/>
        <end position="180"/>
    </location>
</feature>
<feature type="transmembrane region" description="Helical" evidence="2">
    <location>
        <begin position="425"/>
        <end position="444"/>
    </location>
</feature>
<feature type="transmembrane region" description="Helical" evidence="2">
    <location>
        <begin position="399"/>
        <end position="419"/>
    </location>
</feature>
<feature type="transmembrane region" description="Helical" evidence="2">
    <location>
        <begin position="318"/>
        <end position="336"/>
    </location>
</feature>
<feature type="transmembrane region" description="Helical" evidence="2">
    <location>
        <begin position="291"/>
        <end position="311"/>
    </location>
</feature>
<dbReference type="RefSeq" id="WP_219201560.1">
    <property type="nucleotide sequence ID" value="NZ_JAHWQX010000002.1"/>
</dbReference>
<feature type="transmembrane region" description="Helical" evidence="2">
    <location>
        <begin position="258"/>
        <end position="279"/>
    </location>
</feature>